<comment type="caution">
    <text evidence="2">The sequence shown here is derived from an EMBL/GenBank/DDBJ whole genome shotgun (WGS) entry which is preliminary data.</text>
</comment>
<keyword evidence="1" id="KW-0812">Transmembrane</keyword>
<accession>A0A0F9KTU8</accession>
<feature type="transmembrane region" description="Helical" evidence="1">
    <location>
        <begin position="41"/>
        <end position="59"/>
    </location>
</feature>
<dbReference type="EMBL" id="LAZR01014141">
    <property type="protein sequence ID" value="KKM18800.1"/>
    <property type="molecule type" value="Genomic_DNA"/>
</dbReference>
<reference evidence="2" key="1">
    <citation type="journal article" date="2015" name="Nature">
        <title>Complex archaea that bridge the gap between prokaryotes and eukaryotes.</title>
        <authorList>
            <person name="Spang A."/>
            <person name="Saw J.H."/>
            <person name="Jorgensen S.L."/>
            <person name="Zaremba-Niedzwiedzka K."/>
            <person name="Martijn J."/>
            <person name="Lind A.E."/>
            <person name="van Eijk R."/>
            <person name="Schleper C."/>
            <person name="Guy L."/>
            <person name="Ettema T.J."/>
        </authorList>
    </citation>
    <scope>NUCLEOTIDE SEQUENCE</scope>
</reference>
<organism evidence="2">
    <name type="scientific">marine sediment metagenome</name>
    <dbReference type="NCBI Taxonomy" id="412755"/>
    <lineage>
        <taxon>unclassified sequences</taxon>
        <taxon>metagenomes</taxon>
        <taxon>ecological metagenomes</taxon>
    </lineage>
</organism>
<proteinExistence type="predicted"/>
<sequence>MAQFNVPQFNQMLFGGNVYTRTLTASPEIGLSTSTITRAATYIRTLTATAIALGVSIVFKFQNPRLTMNVHLASG</sequence>
<dbReference type="AlphaFoldDB" id="A0A0F9KTU8"/>
<name>A0A0F9KTU8_9ZZZZ</name>
<keyword evidence="1" id="KW-1133">Transmembrane helix</keyword>
<evidence type="ECO:0000313" key="2">
    <source>
        <dbReference type="EMBL" id="KKM18800.1"/>
    </source>
</evidence>
<keyword evidence="1" id="KW-0472">Membrane</keyword>
<gene>
    <name evidence="2" type="ORF">LCGC14_1662030</name>
</gene>
<protein>
    <submittedName>
        <fullName evidence="2">Uncharacterized protein</fullName>
    </submittedName>
</protein>
<evidence type="ECO:0000256" key="1">
    <source>
        <dbReference type="SAM" id="Phobius"/>
    </source>
</evidence>